<name>A0ABV5I3L3_9RHOB</name>
<dbReference type="Gene3D" id="1.25.40.10">
    <property type="entry name" value="Tetratricopeptide repeat domain"/>
    <property type="match status" value="1"/>
</dbReference>
<keyword evidence="3" id="KW-1185">Reference proteome</keyword>
<protein>
    <submittedName>
        <fullName evidence="2">Tetratricopeptide repeat protein</fullName>
    </submittedName>
</protein>
<dbReference type="InterPro" id="IPR052945">
    <property type="entry name" value="Mitotic_Regulator"/>
</dbReference>
<accession>A0ABV5I3L3</accession>
<reference evidence="2 3" key="1">
    <citation type="submission" date="2024-09" db="EMBL/GenBank/DDBJ databases">
        <authorList>
            <person name="Sun Q."/>
            <person name="Mori K."/>
        </authorList>
    </citation>
    <scope>NUCLEOTIDE SEQUENCE [LARGE SCALE GENOMIC DNA]</scope>
    <source>
        <strain evidence="2 3">CECT 9424</strain>
    </source>
</reference>
<dbReference type="PANTHER" id="PTHR43628">
    <property type="entry name" value="ACTIVATOR OF C KINASE PROTEIN 1-RELATED"/>
    <property type="match status" value="1"/>
</dbReference>
<feature type="chain" id="PRO_5045612035" evidence="1">
    <location>
        <begin position="25"/>
        <end position="237"/>
    </location>
</feature>
<dbReference type="SMART" id="SM00671">
    <property type="entry name" value="SEL1"/>
    <property type="match status" value="4"/>
</dbReference>
<gene>
    <name evidence="2" type="ORF">ACFFU4_16110</name>
</gene>
<comment type="caution">
    <text evidence="2">The sequence shown here is derived from an EMBL/GenBank/DDBJ whole genome shotgun (WGS) entry which is preliminary data.</text>
</comment>
<sequence>MNHAPGYALLATCLSLLTAAPALTQDDRSPQEWLRLANEGNLKANMVVCGGYLGGAAGFAKDISKAFPFCKVYADETGNPVAQTVVANLYQQGHGVARNDAKAAKYSRLAAHQGNAAAQFALGNMHHHGRGVEKDLVEARKWYERAAAQDHAAGLTYLGNFHYRGLGGLPEDHARAARLYRRAADLGHAQAQGNLAHLLEHGKGVPKDIEEAKRLYKLAAEQGNKTAAANFRRLAGQ</sequence>
<evidence type="ECO:0000256" key="1">
    <source>
        <dbReference type="SAM" id="SignalP"/>
    </source>
</evidence>
<dbReference type="InterPro" id="IPR011990">
    <property type="entry name" value="TPR-like_helical_dom_sf"/>
</dbReference>
<dbReference type="InterPro" id="IPR006597">
    <property type="entry name" value="Sel1-like"/>
</dbReference>
<keyword evidence="1" id="KW-0732">Signal</keyword>
<dbReference type="EMBL" id="JBHMEC010000026">
    <property type="protein sequence ID" value="MFB9151277.1"/>
    <property type="molecule type" value="Genomic_DNA"/>
</dbReference>
<dbReference type="PANTHER" id="PTHR43628:SF1">
    <property type="entry name" value="CHITIN SYNTHASE REGULATORY FACTOR 2-RELATED"/>
    <property type="match status" value="1"/>
</dbReference>
<dbReference type="Pfam" id="PF08238">
    <property type="entry name" value="Sel1"/>
    <property type="match status" value="4"/>
</dbReference>
<evidence type="ECO:0000313" key="3">
    <source>
        <dbReference type="Proteomes" id="UP001589670"/>
    </source>
</evidence>
<dbReference type="Proteomes" id="UP001589670">
    <property type="component" value="Unassembled WGS sequence"/>
</dbReference>
<evidence type="ECO:0000313" key="2">
    <source>
        <dbReference type="EMBL" id="MFB9151277.1"/>
    </source>
</evidence>
<organism evidence="2 3">
    <name type="scientific">Roseovarius ramblicola</name>
    <dbReference type="NCBI Taxonomy" id="2022336"/>
    <lineage>
        <taxon>Bacteria</taxon>
        <taxon>Pseudomonadati</taxon>
        <taxon>Pseudomonadota</taxon>
        <taxon>Alphaproteobacteria</taxon>
        <taxon>Rhodobacterales</taxon>
        <taxon>Roseobacteraceae</taxon>
        <taxon>Roseovarius</taxon>
    </lineage>
</organism>
<proteinExistence type="predicted"/>
<feature type="signal peptide" evidence="1">
    <location>
        <begin position="1"/>
        <end position="24"/>
    </location>
</feature>
<dbReference type="RefSeq" id="WP_377070857.1">
    <property type="nucleotide sequence ID" value="NZ_JBHMEC010000026.1"/>
</dbReference>
<dbReference type="SUPFAM" id="SSF81901">
    <property type="entry name" value="HCP-like"/>
    <property type="match status" value="1"/>
</dbReference>